<dbReference type="PIRSF" id="PIRSF002741">
    <property type="entry name" value="MppA"/>
    <property type="match status" value="1"/>
</dbReference>
<dbReference type="InterPro" id="IPR030678">
    <property type="entry name" value="Peptide/Ni-bd"/>
</dbReference>
<dbReference type="Gene3D" id="3.90.76.10">
    <property type="entry name" value="Dipeptide-binding Protein, Domain 1"/>
    <property type="match status" value="1"/>
</dbReference>
<dbReference type="Pfam" id="PF00496">
    <property type="entry name" value="SBP_bac_5"/>
    <property type="match status" value="1"/>
</dbReference>
<evidence type="ECO:0000313" key="6">
    <source>
        <dbReference type="Proteomes" id="UP001141336"/>
    </source>
</evidence>
<name>A0ABT4INE4_9EURY</name>
<protein>
    <submittedName>
        <fullName evidence="5">ABC transporter substrate-binding protein</fullName>
    </submittedName>
</protein>
<dbReference type="Gene3D" id="3.10.105.10">
    <property type="entry name" value="Dipeptide-binding Protein, Domain 3"/>
    <property type="match status" value="1"/>
</dbReference>
<evidence type="ECO:0000256" key="2">
    <source>
        <dbReference type="ARBA" id="ARBA00022448"/>
    </source>
</evidence>
<accession>A0ABT4INE4</accession>
<dbReference type="RefSeq" id="WP_268923544.1">
    <property type="nucleotide sequence ID" value="NZ_JAPTGC010000013.1"/>
</dbReference>
<comment type="caution">
    <text evidence="5">The sequence shown here is derived from an EMBL/GenBank/DDBJ whole genome shotgun (WGS) entry which is preliminary data.</text>
</comment>
<feature type="domain" description="Solute-binding protein family 5" evidence="4">
    <location>
        <begin position="78"/>
        <end position="437"/>
    </location>
</feature>
<dbReference type="PANTHER" id="PTHR30290">
    <property type="entry name" value="PERIPLASMIC BINDING COMPONENT OF ABC TRANSPORTER"/>
    <property type="match status" value="1"/>
</dbReference>
<dbReference type="InterPro" id="IPR000914">
    <property type="entry name" value="SBP_5_dom"/>
</dbReference>
<comment type="similarity">
    <text evidence="1">Belongs to the bacterial solute-binding protein 5 family.</text>
</comment>
<dbReference type="InterPro" id="IPR039424">
    <property type="entry name" value="SBP_5"/>
</dbReference>
<keyword evidence="2" id="KW-0813">Transport</keyword>
<evidence type="ECO:0000259" key="4">
    <source>
        <dbReference type="Pfam" id="PF00496"/>
    </source>
</evidence>
<proteinExistence type="inferred from homology"/>
<dbReference type="PROSITE" id="PS51257">
    <property type="entry name" value="PROKAR_LIPOPROTEIN"/>
    <property type="match status" value="1"/>
</dbReference>
<keyword evidence="6" id="KW-1185">Reference proteome</keyword>
<sequence length="524" mass="58193">MKKRTTPFILCCIAAVLLLTISAGCVGTSGTTEDVSLKNTLVYAGESEDTINPVLNSHSELADLICSGLMKYDANGKPIVDLAESFTYDPATMTYTFTLRKGVTWHDGKPFTASDVVFTYDVLMHDETISSSVTSNYEDIASVTAPDDHTVVFRMGDTNAAMLDYFTIGILPEHLLKGKDINTDSFNQHPIGTGKYRFVEWDTAGGMIILERNTNYYGKVPNIERVIYKTVAVESTKATMLSTGEADLAWLNANYAKTFRGNQNYKNIDFKTADYRGMSMDFRTKFWQENGDSIGVLNYAIDKQAIVTSVLDGRGVAAFSPIQLSDYGGNPAADIYPYDPALFAQEMEKLGWVKGSDGIYERNGQKFHFTIQVRGHEEERIDIANLCSRMLKEAGVDMEIVVVTKFEWDKGYNGFLSGYAAQFDPDMVYANYVTGASDNTMQYSNAEVDRLLTAGRHETDTEKRKALYQEFETVYAKSPGIVLTAYLDGNYVSIAGLSGLDTTRVLGHHAVGVMWNIEEWTLSK</sequence>
<dbReference type="Proteomes" id="UP001141336">
    <property type="component" value="Unassembled WGS sequence"/>
</dbReference>
<keyword evidence="3" id="KW-0732">Signal</keyword>
<dbReference type="Gene3D" id="3.40.190.10">
    <property type="entry name" value="Periplasmic binding protein-like II"/>
    <property type="match status" value="1"/>
</dbReference>
<dbReference type="SUPFAM" id="SSF53850">
    <property type="entry name" value="Periplasmic binding protein-like II"/>
    <property type="match status" value="1"/>
</dbReference>
<evidence type="ECO:0000256" key="1">
    <source>
        <dbReference type="ARBA" id="ARBA00005695"/>
    </source>
</evidence>
<reference evidence="5" key="1">
    <citation type="submission" date="2022-12" db="EMBL/GenBank/DDBJ databases">
        <title>Isolation and characterisation of novel Methanocorpusculum spp. from native Australian herbivores indicates the genus is ancestrally host-associated.</title>
        <authorList>
            <person name="Volmer J.G."/>
            <person name="Soo R.M."/>
            <person name="Evans P.N."/>
            <person name="Hoedt E.C."/>
            <person name="Astorga Alsina A.L."/>
            <person name="Woodcroft B.J."/>
            <person name="Tyson G.W."/>
            <person name="Hugenholtz P."/>
            <person name="Morrison M."/>
        </authorList>
    </citation>
    <scope>NUCLEOTIDE SEQUENCE</scope>
    <source>
        <strain evidence="5">CW153</strain>
    </source>
</reference>
<dbReference type="EMBL" id="JAPTGC010000013">
    <property type="protein sequence ID" value="MCZ0863282.1"/>
    <property type="molecule type" value="Genomic_DNA"/>
</dbReference>
<organism evidence="5 6">
    <name type="scientific">Methanocorpusculum vombati</name>
    <dbReference type="NCBI Taxonomy" id="3002864"/>
    <lineage>
        <taxon>Archaea</taxon>
        <taxon>Methanobacteriati</taxon>
        <taxon>Methanobacteriota</taxon>
        <taxon>Stenosarchaea group</taxon>
        <taxon>Methanomicrobia</taxon>
        <taxon>Methanomicrobiales</taxon>
        <taxon>Methanocorpusculaceae</taxon>
        <taxon>Methanocorpusculum</taxon>
    </lineage>
</organism>
<evidence type="ECO:0000313" key="5">
    <source>
        <dbReference type="EMBL" id="MCZ0863282.1"/>
    </source>
</evidence>
<dbReference type="PANTHER" id="PTHR30290:SF9">
    <property type="entry name" value="OLIGOPEPTIDE-BINDING PROTEIN APPA"/>
    <property type="match status" value="1"/>
</dbReference>
<gene>
    <name evidence="5" type="ORF">O0S09_08490</name>
</gene>
<evidence type="ECO:0000256" key="3">
    <source>
        <dbReference type="ARBA" id="ARBA00022729"/>
    </source>
</evidence>